<gene>
    <name evidence="1" type="ORF">OKE68_11755</name>
</gene>
<comment type="caution">
    <text evidence="1">The sequence shown here is derived from an EMBL/GenBank/DDBJ whole genome shotgun (WGS) entry which is preliminary data.</text>
</comment>
<evidence type="ECO:0000313" key="2">
    <source>
        <dbReference type="Proteomes" id="UP001207440"/>
    </source>
</evidence>
<proteinExistence type="predicted"/>
<organism evidence="1 2">
    <name type="scientific">Riemerella anatipestifer</name>
    <name type="common">Moraxella anatipestifer</name>
    <dbReference type="NCBI Taxonomy" id="34085"/>
    <lineage>
        <taxon>Bacteria</taxon>
        <taxon>Pseudomonadati</taxon>
        <taxon>Bacteroidota</taxon>
        <taxon>Flavobacteriia</taxon>
        <taxon>Flavobacteriales</taxon>
        <taxon>Weeksellaceae</taxon>
        <taxon>Riemerella</taxon>
    </lineage>
</organism>
<dbReference type="Proteomes" id="UP001207440">
    <property type="component" value="Unassembled WGS sequence"/>
</dbReference>
<dbReference type="RefSeq" id="WP_176702990.1">
    <property type="nucleotide sequence ID" value="NZ_CP081926.1"/>
</dbReference>
<dbReference type="EMBL" id="JAOZYT010000149">
    <property type="protein sequence ID" value="MCW0524977.1"/>
    <property type="molecule type" value="Genomic_DNA"/>
</dbReference>
<protein>
    <submittedName>
        <fullName evidence="1">Uncharacterized protein</fullName>
    </submittedName>
</protein>
<sequence>MINKNLKLFYFKYIKNTIETKTLKKIIRALGGKNIEITNKLEEEFDKFRTRCAL</sequence>
<accession>A0AAP3ANK9</accession>
<dbReference type="AlphaFoldDB" id="A0AAP3ANK9"/>
<reference evidence="1" key="1">
    <citation type="submission" date="2022-10" db="EMBL/GenBank/DDBJ databases">
        <title>Sifting through the core-genome to identify putative cross-protective antigens against Riemerella anatipestifer.</title>
        <authorList>
            <person name="Zheng X."/>
            <person name="Zhang W."/>
        </authorList>
    </citation>
    <scope>NUCLEOTIDE SEQUENCE</scope>
    <source>
        <strain evidence="1">ZWRA178</strain>
    </source>
</reference>
<evidence type="ECO:0000313" key="1">
    <source>
        <dbReference type="EMBL" id="MCW0524977.1"/>
    </source>
</evidence>
<name>A0AAP3ANK9_RIEAN</name>